<evidence type="ECO:0000256" key="4">
    <source>
        <dbReference type="ARBA" id="ARBA00022702"/>
    </source>
</evidence>
<evidence type="ECO:0000256" key="6">
    <source>
        <dbReference type="ARBA" id="ARBA00023180"/>
    </source>
</evidence>
<evidence type="ECO:0000256" key="2">
    <source>
        <dbReference type="ARBA" id="ARBA00006552"/>
    </source>
</evidence>
<evidence type="ECO:0000259" key="13">
    <source>
        <dbReference type="Pfam" id="PF00007"/>
    </source>
</evidence>
<evidence type="ECO:0000256" key="7">
    <source>
        <dbReference type="ARBA" id="ARBA00038688"/>
    </source>
</evidence>
<evidence type="ECO:0000256" key="11">
    <source>
        <dbReference type="RuleBase" id="RU004069"/>
    </source>
</evidence>
<dbReference type="InterPro" id="IPR006208">
    <property type="entry name" value="Glyco_hormone_CN"/>
</dbReference>
<keyword evidence="6" id="KW-0325">Glycoprotein</keyword>
<dbReference type="Ensembl" id="ENSMGAT00000006550.2">
    <property type="protein sequence ID" value="ENSMGAP00000005806.2"/>
    <property type="gene ID" value="ENSMGAG00000005853.2"/>
</dbReference>
<keyword evidence="12" id="KW-1133">Transmembrane helix</keyword>
<reference evidence="14 15" key="1">
    <citation type="journal article" date="2010" name="PLoS Biol.">
        <title>Multi-platform next-generation sequencing of the domestic turkey (Meleagris gallopavo): genome assembly and analysis.</title>
        <authorList>
            <person name="Dalloul R.A."/>
            <person name="Long J.A."/>
            <person name="Zimin A.V."/>
            <person name="Aslam L."/>
            <person name="Beal K."/>
            <person name="Blomberg L.A."/>
            <person name="Bouffard P."/>
            <person name="Burt D.W."/>
            <person name="Crasta O."/>
            <person name="Crooijmans R.P."/>
            <person name="Cooper K."/>
            <person name="Coulombe R.A."/>
            <person name="De S."/>
            <person name="Delany M.E."/>
            <person name="Dodgson J.B."/>
            <person name="Dong J.J."/>
            <person name="Evans C."/>
            <person name="Frederickson K.M."/>
            <person name="Flicek P."/>
            <person name="Florea L."/>
            <person name="Folkerts O."/>
            <person name="Groenen M.A."/>
            <person name="Harkins T.T."/>
            <person name="Herrero J."/>
            <person name="Hoffmann S."/>
            <person name="Megens H.J."/>
            <person name="Jiang A."/>
            <person name="de Jong P."/>
            <person name="Kaiser P."/>
            <person name="Kim H."/>
            <person name="Kim K.W."/>
            <person name="Kim S."/>
            <person name="Langenberger D."/>
            <person name="Lee M.K."/>
            <person name="Lee T."/>
            <person name="Mane S."/>
            <person name="Marcais G."/>
            <person name="Marz M."/>
            <person name="McElroy A.P."/>
            <person name="Modise T."/>
            <person name="Nefedov M."/>
            <person name="Notredame C."/>
            <person name="Paton I.R."/>
            <person name="Payne W.S."/>
            <person name="Pertea G."/>
            <person name="Prickett D."/>
            <person name="Puiu D."/>
            <person name="Qioa D."/>
            <person name="Raineri E."/>
            <person name="Ruffier M."/>
            <person name="Salzberg S.L."/>
            <person name="Schatz M.C."/>
            <person name="Scheuring C."/>
            <person name="Schmidt C.J."/>
            <person name="Schroeder S."/>
            <person name="Searle S.M."/>
            <person name="Smith E.J."/>
            <person name="Smith J."/>
            <person name="Sonstegard T.S."/>
            <person name="Stadler P.F."/>
            <person name="Tafer H."/>
            <person name="Tu Z.J."/>
            <person name="Van Tassell C.P."/>
            <person name="Vilella A.J."/>
            <person name="Williams K.P."/>
            <person name="Yorke J.A."/>
            <person name="Zhang L."/>
            <person name="Zhang H.B."/>
            <person name="Zhang X."/>
            <person name="Zhang Y."/>
            <person name="Reed K.M."/>
        </authorList>
    </citation>
    <scope>NUCLEOTIDE SEQUENCE [LARGE SCALE GENOMIC DNA]</scope>
</reference>
<dbReference type="PANTHER" id="PTHR11515:SF5">
    <property type="entry name" value="THYROTROPIN SUBUNIT BETA"/>
    <property type="match status" value="1"/>
</dbReference>
<feature type="domain" description="Glycoprotein hormone subunit beta" evidence="13">
    <location>
        <begin position="91"/>
        <end position="152"/>
    </location>
</feature>
<keyword evidence="3" id="KW-0964">Secreted</keyword>
<comment type="subcellular location">
    <subcellularLocation>
        <location evidence="1 11">Secreted</location>
    </subcellularLocation>
</comment>
<dbReference type="GO" id="GO:0007186">
    <property type="term" value="P:G protein-coupled receptor signaling pathway"/>
    <property type="evidence" value="ECO:0007669"/>
    <property type="project" value="TreeGrafter"/>
</dbReference>
<keyword evidence="4 11" id="KW-0372">Hormone</keyword>
<evidence type="ECO:0000256" key="8">
    <source>
        <dbReference type="ARBA" id="ARBA00039483"/>
    </source>
</evidence>
<dbReference type="InterPro" id="IPR001545">
    <property type="entry name" value="Gonadotropin_bsu"/>
</dbReference>
<dbReference type="PROSITE" id="PS00689">
    <property type="entry name" value="GLYCO_HORMONE_BETA_2"/>
    <property type="match status" value="1"/>
</dbReference>
<evidence type="ECO:0000256" key="10">
    <source>
        <dbReference type="ARBA" id="ARBA00042931"/>
    </source>
</evidence>
<evidence type="ECO:0000256" key="5">
    <source>
        <dbReference type="ARBA" id="ARBA00023157"/>
    </source>
</evidence>
<dbReference type="InParanoid" id="G1N2F1"/>
<sequence length="161" mass="18302">MSLGITVGLCPDRSLSFSFQLSLTVFYIFPILNADSCLFSPFLHCYHFYCSIISLIFTKIYLQTFLFSSPSNIFTMEIITVDSNGKKLLLKSALSQNVCTYKEMLYQTALIPGCPHHTIPYYSYPVAISCKCGKCNTDYSDCVHEKVRTNYCTKPQKLCNM</sequence>
<evidence type="ECO:0000256" key="3">
    <source>
        <dbReference type="ARBA" id="ARBA00022525"/>
    </source>
</evidence>
<comment type="subunit">
    <text evidence="7">Heterodimer of a common alpha chain and a unique beta chain which confers biological specificity to thyrotropin, lutropin, follitropin and gonadotropin.</text>
</comment>
<evidence type="ECO:0000256" key="1">
    <source>
        <dbReference type="ARBA" id="ARBA00004613"/>
    </source>
</evidence>
<dbReference type="Bgee" id="ENSMGAG00000005853">
    <property type="expression patterns" value="Expressed in spleen"/>
</dbReference>
<evidence type="ECO:0000313" key="15">
    <source>
        <dbReference type="Proteomes" id="UP000001645"/>
    </source>
</evidence>
<keyword evidence="5" id="KW-1015">Disulfide bond</keyword>
<dbReference type="InterPro" id="IPR029034">
    <property type="entry name" value="Cystine-knot_cytokine"/>
</dbReference>
<dbReference type="PANTHER" id="PTHR11515">
    <property type="entry name" value="GLYCOPROTEIN HORMONE BETA CHAIN"/>
    <property type="match status" value="1"/>
</dbReference>
<evidence type="ECO:0000313" key="14">
    <source>
        <dbReference type="Ensembl" id="ENSMGAP00000005806.2"/>
    </source>
</evidence>
<keyword evidence="12" id="KW-0472">Membrane</keyword>
<dbReference type="GO" id="GO:0005615">
    <property type="term" value="C:extracellular space"/>
    <property type="evidence" value="ECO:0007669"/>
    <property type="project" value="TreeGrafter"/>
</dbReference>
<reference evidence="14" key="3">
    <citation type="submission" date="2025-09" db="UniProtKB">
        <authorList>
            <consortium name="Ensembl"/>
        </authorList>
    </citation>
    <scope>IDENTIFICATION</scope>
</reference>
<dbReference type="FunCoup" id="G1N2F1">
    <property type="interactions" value="1"/>
</dbReference>
<feature type="transmembrane region" description="Helical" evidence="12">
    <location>
        <begin position="46"/>
        <end position="67"/>
    </location>
</feature>
<dbReference type="AlphaFoldDB" id="G1N2F1"/>
<name>G1N2F1_MELGA</name>
<dbReference type="GO" id="GO:0005737">
    <property type="term" value="C:cytoplasm"/>
    <property type="evidence" value="ECO:0007669"/>
    <property type="project" value="TreeGrafter"/>
</dbReference>
<dbReference type="Pfam" id="PF00007">
    <property type="entry name" value="Cys_knot"/>
    <property type="match status" value="1"/>
</dbReference>
<evidence type="ECO:0000256" key="9">
    <source>
        <dbReference type="ARBA" id="ARBA00042284"/>
    </source>
</evidence>
<dbReference type="SMART" id="SM00068">
    <property type="entry name" value="GHB"/>
    <property type="match status" value="1"/>
</dbReference>
<reference evidence="14" key="2">
    <citation type="submission" date="2025-08" db="UniProtKB">
        <authorList>
            <consortium name="Ensembl"/>
        </authorList>
    </citation>
    <scope>IDENTIFICATION</scope>
</reference>
<dbReference type="SUPFAM" id="SSF57501">
    <property type="entry name" value="Cystine-knot cytokines"/>
    <property type="match status" value="1"/>
</dbReference>
<dbReference type="GO" id="GO:0005179">
    <property type="term" value="F:hormone activity"/>
    <property type="evidence" value="ECO:0007669"/>
    <property type="project" value="UniProtKB-KW"/>
</dbReference>
<accession>G1N2F1</accession>
<dbReference type="CDD" id="cd00069">
    <property type="entry name" value="GHB_like"/>
    <property type="match status" value="1"/>
</dbReference>
<keyword evidence="15" id="KW-1185">Reference proteome</keyword>
<dbReference type="InterPro" id="IPR018245">
    <property type="entry name" value="Gonadotropin_bsu_CS"/>
</dbReference>
<organism evidence="14 15">
    <name type="scientific">Meleagris gallopavo</name>
    <name type="common">Wild turkey</name>
    <dbReference type="NCBI Taxonomy" id="9103"/>
    <lineage>
        <taxon>Eukaryota</taxon>
        <taxon>Metazoa</taxon>
        <taxon>Chordata</taxon>
        <taxon>Craniata</taxon>
        <taxon>Vertebrata</taxon>
        <taxon>Euteleostomi</taxon>
        <taxon>Archelosauria</taxon>
        <taxon>Archosauria</taxon>
        <taxon>Dinosauria</taxon>
        <taxon>Saurischia</taxon>
        <taxon>Theropoda</taxon>
        <taxon>Coelurosauria</taxon>
        <taxon>Aves</taxon>
        <taxon>Neognathae</taxon>
        <taxon>Galloanserae</taxon>
        <taxon>Galliformes</taxon>
        <taxon>Phasianidae</taxon>
        <taxon>Meleagridinae</taxon>
        <taxon>Meleagris</taxon>
    </lineage>
</organism>
<dbReference type="FunFam" id="2.10.90.10:FF:000007">
    <property type="entry name" value="Luteinizing hormone beta subunit"/>
    <property type="match status" value="1"/>
</dbReference>
<dbReference type="GeneTree" id="ENSGT00940000158152"/>
<feature type="transmembrane region" description="Helical" evidence="12">
    <location>
        <begin position="15"/>
        <end position="34"/>
    </location>
</feature>
<evidence type="ECO:0000256" key="12">
    <source>
        <dbReference type="SAM" id="Phobius"/>
    </source>
</evidence>
<comment type="similarity">
    <text evidence="2 11">Belongs to the glycoprotein hormones subunit beta family.</text>
</comment>
<dbReference type="Gene3D" id="2.10.90.10">
    <property type="entry name" value="Cystine-knot cytokines"/>
    <property type="match status" value="1"/>
</dbReference>
<protein>
    <recommendedName>
        <fullName evidence="8">Thyrotropin subunit beta</fullName>
    </recommendedName>
    <alternativeName>
        <fullName evidence="9">Thyroid-stimulating hormone subunit beta</fullName>
    </alternativeName>
    <alternativeName>
        <fullName evidence="10">Thyrotropin beta chain</fullName>
    </alternativeName>
</protein>
<keyword evidence="12" id="KW-0812">Transmembrane</keyword>
<dbReference type="HOGENOM" id="CLU_126319_0_2_1"/>
<proteinExistence type="inferred from homology"/>
<dbReference type="Proteomes" id="UP000001645">
    <property type="component" value="Chromosome 28"/>
</dbReference>